<sequence>MSKILFCKSKVFLHPTSDARDNIAGVLLLTLEPSKLPHQTILQYIPEAGFSSSEISKLLKHESKVGMCPNSTPFVVENSIDFSNLVNSSSQAFEIALSQIYCAQFRPPSPNGWYVGSLVIYPLAEQFTGFQPPVLFFHDELCASTTDKLKRLRKSMNPFDDSDELYWGGVDLRNKINELMELKKSNLEPEFWLVNPTLNDLRNFVSKDLLESYKNPSEATHEPATAGVKLNEKFQEWKWNVMSKIADVTTKSTNFIDSWLTNNSSLQKSQIENEYLQKLLNNEKVKQIEQDYDSARVYLANWSLGVKQEAERYQKQNKLFDSYRSNIFNDLNLTDELSDTEINNALQRQFPLTEAKWNSLWDENDGRLRVTVNEVKDFIFHGGLENDSLRAKVWGFLLEIHPWDSSQDERLQINQSLAADYDQLKLTWSKEFLQFDNEDEEEYWNDQLFRISKDVRRCDRNLKIFQYNTTDGLPPLPQNSSGNENNDNSLKPANDESNDADDEVKNPHLIHLQNILITYNVYNTNLGYVQGMTDLLSPIYVIMKDEWKTFWCFTHFMDIMERNFLRDQSGIHEQMLTLVELVQLMLPELSEHLNKCDSGNLFFCFRMLLVWFKREFEMEDIIHVWENFWTFYYSSQFQLFFMLAILQKNSQAILQNLNQFDQILKFFNELNGKLDWNDLMVRAELLFKKFEKMMHVMERDLQNVSSPTPSTGVLPCQSERLNLLLSKNPIIKHEGQRSKDSVK</sequence>
<feature type="compositionally biased region" description="Polar residues" evidence="4">
    <location>
        <begin position="478"/>
        <end position="491"/>
    </location>
</feature>
<organism evidence="6 7">
    <name type="scientific">Saccharomyces mikatae IFO 1815</name>
    <dbReference type="NCBI Taxonomy" id="226126"/>
    <lineage>
        <taxon>Eukaryota</taxon>
        <taxon>Fungi</taxon>
        <taxon>Dikarya</taxon>
        <taxon>Ascomycota</taxon>
        <taxon>Saccharomycotina</taxon>
        <taxon>Saccharomycetes</taxon>
        <taxon>Saccharomycetales</taxon>
        <taxon>Saccharomycetaceae</taxon>
        <taxon>Saccharomyces</taxon>
    </lineage>
</organism>
<dbReference type="AlphaFoldDB" id="A0AA35NGI0"/>
<dbReference type="InterPro" id="IPR035969">
    <property type="entry name" value="Rab-GAP_TBC_sf"/>
</dbReference>
<evidence type="ECO:0000256" key="4">
    <source>
        <dbReference type="SAM" id="MobiDB-lite"/>
    </source>
</evidence>
<dbReference type="Proteomes" id="UP001161438">
    <property type="component" value="Chromosome 4"/>
</dbReference>
<reference evidence="6" key="1">
    <citation type="submission" date="2022-10" db="EMBL/GenBank/DDBJ databases">
        <authorList>
            <person name="Byrne P K."/>
        </authorList>
    </citation>
    <scope>NUCLEOTIDE SEQUENCE</scope>
    <source>
        <strain evidence="6">IFO1815</strain>
    </source>
</reference>
<proteinExistence type="predicted"/>
<evidence type="ECO:0000313" key="6">
    <source>
        <dbReference type="EMBL" id="CAI4037681.1"/>
    </source>
</evidence>
<dbReference type="GO" id="GO:0005737">
    <property type="term" value="C:cytoplasm"/>
    <property type="evidence" value="ECO:0007669"/>
    <property type="project" value="UniProtKB-ARBA"/>
</dbReference>
<dbReference type="PANTHER" id="PTHR22957">
    <property type="entry name" value="TBC1 DOMAIN FAMILY MEMBER GTPASE-ACTIVATING PROTEIN"/>
    <property type="match status" value="1"/>
</dbReference>
<dbReference type="PROSITE" id="PS50086">
    <property type="entry name" value="TBC_RABGAP"/>
    <property type="match status" value="1"/>
</dbReference>
<feature type="domain" description="Rab-GAP TBC" evidence="5">
    <location>
        <begin position="384"/>
        <end position="632"/>
    </location>
</feature>
<dbReference type="FunFam" id="1.10.472.80:FF:000005">
    <property type="entry name" value="TBC1 domain family member 15"/>
    <property type="match status" value="1"/>
</dbReference>
<dbReference type="RefSeq" id="XP_056080798.1">
    <property type="nucleotide sequence ID" value="XM_056226532.1"/>
</dbReference>
<dbReference type="Gene3D" id="1.10.472.80">
    <property type="entry name" value="Ypt/Rab-GAP domain of gyp1p, domain 3"/>
    <property type="match status" value="1"/>
</dbReference>
<dbReference type="PANTHER" id="PTHR22957:SF502">
    <property type="entry name" value="SMALL G PROTEIN SIGNALING MODULATOR 2-RELATED"/>
    <property type="match status" value="1"/>
</dbReference>
<dbReference type="Pfam" id="PF00566">
    <property type="entry name" value="RabGAP-TBC"/>
    <property type="match status" value="1"/>
</dbReference>
<evidence type="ECO:0000256" key="3">
    <source>
        <dbReference type="ARBA" id="ARBA00082648"/>
    </source>
</evidence>
<feature type="region of interest" description="Disordered" evidence="4">
    <location>
        <begin position="469"/>
        <end position="503"/>
    </location>
</feature>
<gene>
    <name evidence="6" type="primary">SMKI04G0110</name>
    <name evidence="6" type="ORF">SMKI_04G0110</name>
</gene>
<protein>
    <recommendedName>
        <fullName evidence="2">GTPase-activating protein GYP7</fullName>
    </recommendedName>
    <alternativeName>
        <fullName evidence="3">GAP for YPT7</fullName>
    </alternativeName>
</protein>
<accession>A0AA35NGI0</accession>
<dbReference type="SUPFAM" id="SSF47923">
    <property type="entry name" value="Ypt/Rab-GAP domain of gyp1p"/>
    <property type="match status" value="2"/>
</dbReference>
<dbReference type="Gene3D" id="1.10.8.270">
    <property type="entry name" value="putative rabgap domain of human tbc1 domain family member 14 like domains"/>
    <property type="match status" value="1"/>
</dbReference>
<dbReference type="InterPro" id="IPR000195">
    <property type="entry name" value="Rab-GAP-TBC_dom"/>
</dbReference>
<evidence type="ECO:0000256" key="1">
    <source>
        <dbReference type="ARBA" id="ARBA00022468"/>
    </source>
</evidence>
<dbReference type="GeneID" id="80916894"/>
<dbReference type="GO" id="GO:0005096">
    <property type="term" value="F:GTPase activator activity"/>
    <property type="evidence" value="ECO:0007669"/>
    <property type="project" value="UniProtKB-KW"/>
</dbReference>
<evidence type="ECO:0000313" key="7">
    <source>
        <dbReference type="Proteomes" id="UP001161438"/>
    </source>
</evidence>
<dbReference type="SMART" id="SM00164">
    <property type="entry name" value="TBC"/>
    <property type="match status" value="1"/>
</dbReference>
<keyword evidence="7" id="KW-1185">Reference proteome</keyword>
<dbReference type="EMBL" id="OX365760">
    <property type="protein sequence ID" value="CAI4037681.1"/>
    <property type="molecule type" value="Genomic_DNA"/>
</dbReference>
<evidence type="ECO:0000256" key="2">
    <source>
        <dbReference type="ARBA" id="ARBA00072091"/>
    </source>
</evidence>
<evidence type="ECO:0000259" key="5">
    <source>
        <dbReference type="PROSITE" id="PS50086"/>
    </source>
</evidence>
<name>A0AA35NGI0_SACMI</name>
<dbReference type="FunFam" id="1.10.8.270:FF:000061">
    <property type="entry name" value="GTPase-activating protein"/>
    <property type="match status" value="1"/>
</dbReference>
<keyword evidence="1" id="KW-0343">GTPase activation</keyword>